<protein>
    <submittedName>
        <fullName evidence="2">Uncharacterized protein</fullName>
    </submittedName>
</protein>
<dbReference type="AlphaFoldDB" id="A0A3P8TKK9"/>
<reference evidence="2 3" key="1">
    <citation type="submission" date="2018-03" db="EMBL/GenBank/DDBJ databases">
        <title>Finding Nemo's genes: A chromosome-scale reference assembly of the genome of the orange clownfish Amphiprion percula.</title>
        <authorList>
            <person name="Lehmann R."/>
        </authorList>
    </citation>
    <scope>NUCLEOTIDE SEQUENCE</scope>
</reference>
<evidence type="ECO:0000313" key="2">
    <source>
        <dbReference type="Ensembl" id="ENSAPEP00000025171.1"/>
    </source>
</evidence>
<evidence type="ECO:0000313" key="3">
    <source>
        <dbReference type="Proteomes" id="UP000265080"/>
    </source>
</evidence>
<sequence length="123" mass="12925">MSSAGKCNSWSQPELEPAGSKAGSAPSPYPLDIFFTSKENNEYFDLQLQLWGMWTKAQDQGLKDVLVSLGHKGVDDAASTVSEGVDDAASPVFEGVDDAASTVPEGVDAAKTGPPEGPIRPTR</sequence>
<feature type="compositionally biased region" description="Polar residues" evidence="1">
    <location>
        <begin position="1"/>
        <end position="12"/>
    </location>
</feature>
<keyword evidence="3" id="KW-1185">Reference proteome</keyword>
<proteinExistence type="predicted"/>
<name>A0A3P8TKK9_AMPPE</name>
<reference evidence="2" key="2">
    <citation type="submission" date="2025-08" db="UniProtKB">
        <authorList>
            <consortium name="Ensembl"/>
        </authorList>
    </citation>
    <scope>IDENTIFICATION</scope>
</reference>
<feature type="region of interest" description="Disordered" evidence="1">
    <location>
        <begin position="1"/>
        <end position="30"/>
    </location>
</feature>
<dbReference type="GeneTree" id="ENSGT00940000177180"/>
<feature type="region of interest" description="Disordered" evidence="1">
    <location>
        <begin position="100"/>
        <end position="123"/>
    </location>
</feature>
<dbReference type="Gene3D" id="1.10.287.700">
    <property type="entry name" value="Helix hairpin bin"/>
    <property type="match status" value="1"/>
</dbReference>
<dbReference type="Proteomes" id="UP000265080">
    <property type="component" value="Chromosome 13"/>
</dbReference>
<accession>A0A3P8TKK9</accession>
<organism evidence="2 3">
    <name type="scientific">Amphiprion percula</name>
    <name type="common">Orange clownfish</name>
    <name type="synonym">Lutjanus percula</name>
    <dbReference type="NCBI Taxonomy" id="161767"/>
    <lineage>
        <taxon>Eukaryota</taxon>
        <taxon>Metazoa</taxon>
        <taxon>Chordata</taxon>
        <taxon>Craniata</taxon>
        <taxon>Vertebrata</taxon>
        <taxon>Euteleostomi</taxon>
        <taxon>Actinopterygii</taxon>
        <taxon>Neopterygii</taxon>
        <taxon>Teleostei</taxon>
        <taxon>Neoteleostei</taxon>
        <taxon>Acanthomorphata</taxon>
        <taxon>Ovalentaria</taxon>
        <taxon>Pomacentridae</taxon>
        <taxon>Amphiprion</taxon>
    </lineage>
</organism>
<evidence type="ECO:0000256" key="1">
    <source>
        <dbReference type="SAM" id="MobiDB-lite"/>
    </source>
</evidence>
<reference evidence="2" key="3">
    <citation type="submission" date="2025-09" db="UniProtKB">
        <authorList>
            <consortium name="Ensembl"/>
        </authorList>
    </citation>
    <scope>IDENTIFICATION</scope>
</reference>
<dbReference type="Ensembl" id="ENSAPET00000025831.1">
    <property type="protein sequence ID" value="ENSAPEP00000025171.1"/>
    <property type="gene ID" value="ENSAPEG00000017911.1"/>
</dbReference>